<evidence type="ECO:0000256" key="6">
    <source>
        <dbReference type="ARBA" id="ARBA00023128"/>
    </source>
</evidence>
<comment type="function">
    <text evidence="8">Assembly factor required for Rieske Fe-S protein RIP1 incorporation into the cytochrome b-c1 (CIII) complex. Functions as a chaperone, binding to this subunit within the mitochondrial matrix and stabilizing it prior to its translocation and insertion into the late CIII dimeric intermediate within the mitochondrial inner membrane. Modulates the mitochondrial matrix zinc pool.</text>
</comment>
<dbReference type="GO" id="GO:0034551">
    <property type="term" value="P:mitochondrial respiratory chain complex III assembly"/>
    <property type="evidence" value="ECO:0007669"/>
    <property type="project" value="InterPro"/>
</dbReference>
<evidence type="ECO:0000256" key="9">
    <source>
        <dbReference type="SAM" id="MobiDB-lite"/>
    </source>
</evidence>
<keyword evidence="6" id="KW-0496">Mitochondrion</keyword>
<dbReference type="OrthoDB" id="5587740at2759"/>
<dbReference type="Pfam" id="PF05347">
    <property type="entry name" value="Complex1_LYR"/>
    <property type="match status" value="1"/>
</dbReference>
<dbReference type="Gene3D" id="6.20.130.10">
    <property type="match status" value="1"/>
</dbReference>
<feature type="domain" description="Ribosomal protein bL31m N-terminal" evidence="11">
    <location>
        <begin position="165"/>
        <end position="203"/>
    </location>
</feature>
<evidence type="ECO:0000313" key="13">
    <source>
        <dbReference type="Proteomes" id="UP000245771"/>
    </source>
</evidence>
<dbReference type="GO" id="GO:0005759">
    <property type="term" value="C:mitochondrial matrix"/>
    <property type="evidence" value="ECO:0007669"/>
    <property type="project" value="UniProtKB-SubCell"/>
</dbReference>
<proteinExistence type="inferred from homology"/>
<dbReference type="EMBL" id="KZ819602">
    <property type="protein sequence ID" value="PWN37355.1"/>
    <property type="molecule type" value="Genomic_DNA"/>
</dbReference>
<dbReference type="PANTHER" id="PTHR46749">
    <property type="entry name" value="COMPLEX III ASSEMBLY FACTOR LYRM7"/>
    <property type="match status" value="1"/>
</dbReference>
<accession>A0A316VPA6</accession>
<feature type="compositionally biased region" description="Low complexity" evidence="9">
    <location>
        <begin position="229"/>
        <end position="242"/>
    </location>
</feature>
<evidence type="ECO:0000256" key="2">
    <source>
        <dbReference type="ARBA" id="ARBA00009949"/>
    </source>
</evidence>
<dbReference type="CDD" id="cd20267">
    <property type="entry name" value="Complex1_LYR_LYRM7"/>
    <property type="match status" value="1"/>
</dbReference>
<evidence type="ECO:0000259" key="10">
    <source>
        <dbReference type="Pfam" id="PF05347"/>
    </source>
</evidence>
<evidence type="ECO:0000259" key="11">
    <source>
        <dbReference type="Pfam" id="PF21492"/>
    </source>
</evidence>
<dbReference type="InterPro" id="IPR008011">
    <property type="entry name" value="Complex1_LYR_dom"/>
</dbReference>
<keyword evidence="13" id="KW-1185">Reference proteome</keyword>
<evidence type="ECO:0000256" key="5">
    <source>
        <dbReference type="ARBA" id="ARBA00022946"/>
    </source>
</evidence>
<dbReference type="PANTHER" id="PTHR46749:SF1">
    <property type="entry name" value="COMPLEX III ASSEMBLY FACTOR LYRM7"/>
    <property type="match status" value="1"/>
</dbReference>
<dbReference type="InterPro" id="IPR048874">
    <property type="entry name" value="Ribosomal_bL31m_N"/>
</dbReference>
<dbReference type="GO" id="GO:0044183">
    <property type="term" value="F:protein folding chaperone"/>
    <property type="evidence" value="ECO:0007669"/>
    <property type="project" value="TreeGrafter"/>
</dbReference>
<keyword evidence="5" id="KW-0809">Transit peptide</keyword>
<feature type="compositionally biased region" description="Polar residues" evidence="9">
    <location>
        <begin position="177"/>
        <end position="186"/>
    </location>
</feature>
<feature type="region of interest" description="Disordered" evidence="9">
    <location>
        <begin position="177"/>
        <end position="289"/>
    </location>
</feature>
<dbReference type="AlphaFoldDB" id="A0A316VPA6"/>
<dbReference type="GeneID" id="37018919"/>
<dbReference type="InterPro" id="IPR045298">
    <property type="entry name" value="Complex1_LYR_LYRM7"/>
</dbReference>
<evidence type="ECO:0000256" key="4">
    <source>
        <dbReference type="ARBA" id="ARBA00015108"/>
    </source>
</evidence>
<dbReference type="InParanoid" id="A0A316VPA6"/>
<comment type="subcellular location">
    <subcellularLocation>
        <location evidence="1">Mitochondrion matrix</location>
    </subcellularLocation>
</comment>
<evidence type="ECO:0000313" key="12">
    <source>
        <dbReference type="EMBL" id="PWN37355.1"/>
    </source>
</evidence>
<name>A0A316VPA6_9BASI</name>
<dbReference type="InterPro" id="IPR050435">
    <property type="entry name" value="MZM1/LYRM7"/>
</dbReference>
<dbReference type="Proteomes" id="UP000245771">
    <property type="component" value="Unassembled WGS sequence"/>
</dbReference>
<dbReference type="RefSeq" id="XP_025357657.1">
    <property type="nucleotide sequence ID" value="XM_025497138.1"/>
</dbReference>
<comment type="similarity">
    <text evidence="2">Belongs to the complex I LYR family. MZM1 subfamily.</text>
</comment>
<evidence type="ECO:0000256" key="7">
    <source>
        <dbReference type="ARBA" id="ARBA00023186"/>
    </source>
</evidence>
<protein>
    <recommendedName>
        <fullName evidence="4">Mitochondrial zinc maintenance protein 1, mitochondrial</fullName>
    </recommendedName>
</protein>
<evidence type="ECO:0000256" key="3">
    <source>
        <dbReference type="ARBA" id="ARBA00011589"/>
    </source>
</evidence>
<feature type="domain" description="Complex 1 LYR protein" evidence="10">
    <location>
        <begin position="10"/>
        <end position="68"/>
    </location>
</feature>
<evidence type="ECO:0000256" key="8">
    <source>
        <dbReference type="ARBA" id="ARBA00025268"/>
    </source>
</evidence>
<evidence type="ECO:0000256" key="1">
    <source>
        <dbReference type="ARBA" id="ARBA00004305"/>
    </source>
</evidence>
<comment type="subunit">
    <text evidence="3">Interacts with RIP1.</text>
</comment>
<organism evidence="12 13">
    <name type="scientific">Meira miltonrushii</name>
    <dbReference type="NCBI Taxonomy" id="1280837"/>
    <lineage>
        <taxon>Eukaryota</taxon>
        <taxon>Fungi</taxon>
        <taxon>Dikarya</taxon>
        <taxon>Basidiomycota</taxon>
        <taxon>Ustilaginomycotina</taxon>
        <taxon>Exobasidiomycetes</taxon>
        <taxon>Exobasidiales</taxon>
        <taxon>Brachybasidiaceae</taxon>
        <taxon>Meira</taxon>
    </lineage>
</organism>
<keyword evidence="7" id="KW-0143">Chaperone</keyword>
<sequence>MSALSPAQRQQAIGLYKRILRTARQTFAGDLATASAWRKMVRNEFVESKSETDSEKIDQSFTKWEDVIKVLQQNVVQGELNDKKSAFQLKFRPETELGSNESIKASREKQMEELRANKGKLACGGGGGTFSTSAILAAKNIEKSKDSKPSEELWANSTIPRPVPHFGTLTVLSDGSTIQLHTTSPRGVTRLTRDPTNHPLWNPKSDARGAGDEDESGRMARFRRKFGGAEESAATEATTTSSPQKAASPSRGGFSEDDFEWMSVGGREAKGKAQQPAKKGAVGKGKGKK</sequence>
<gene>
    <name evidence="12" type="ORF">FA14DRAFT_141519</name>
</gene>
<reference evidence="12 13" key="1">
    <citation type="journal article" date="2018" name="Mol. Biol. Evol.">
        <title>Broad Genomic Sampling Reveals a Smut Pathogenic Ancestry of the Fungal Clade Ustilaginomycotina.</title>
        <authorList>
            <person name="Kijpornyongpan T."/>
            <person name="Mondo S.J."/>
            <person name="Barry K."/>
            <person name="Sandor L."/>
            <person name="Lee J."/>
            <person name="Lipzen A."/>
            <person name="Pangilinan J."/>
            <person name="LaButti K."/>
            <person name="Hainaut M."/>
            <person name="Henrissat B."/>
            <person name="Grigoriev I.V."/>
            <person name="Spatafora J.W."/>
            <person name="Aime M.C."/>
        </authorList>
    </citation>
    <scope>NUCLEOTIDE SEQUENCE [LARGE SCALE GENOMIC DNA]</scope>
    <source>
        <strain evidence="12 13">MCA 3882</strain>
    </source>
</reference>
<dbReference type="STRING" id="1280837.A0A316VPA6"/>
<dbReference type="Pfam" id="PF21492">
    <property type="entry name" value="bL31_N"/>
    <property type="match status" value="1"/>
</dbReference>